<gene>
    <name evidence="1" type="ORF">CEV32_1471</name>
</gene>
<dbReference type="RefSeq" id="WP_094578136.1">
    <property type="nucleotide sequence ID" value="NZ_JBHEEL010000007.1"/>
</dbReference>
<comment type="caution">
    <text evidence="1">The sequence shown here is derived from an EMBL/GenBank/DDBJ whole genome shotgun (WGS) entry which is preliminary data.</text>
</comment>
<organism evidence="1 2">
    <name type="scientific">Brucella rhizosphaerae</name>
    <dbReference type="NCBI Taxonomy" id="571254"/>
    <lineage>
        <taxon>Bacteria</taxon>
        <taxon>Pseudomonadati</taxon>
        <taxon>Pseudomonadota</taxon>
        <taxon>Alphaproteobacteria</taxon>
        <taxon>Hyphomicrobiales</taxon>
        <taxon>Brucellaceae</taxon>
        <taxon>Brucella/Ochrobactrum group</taxon>
        <taxon>Brucella</taxon>
    </lineage>
</organism>
<dbReference type="OrthoDB" id="8456490at2"/>
<proteinExistence type="predicted"/>
<dbReference type="EMBL" id="NNRK01000033">
    <property type="protein sequence ID" value="OYR11173.1"/>
    <property type="molecule type" value="Genomic_DNA"/>
</dbReference>
<name>A0A256F8S3_9HYPH</name>
<sequence>MKIIRDPSNPRQVKEVVDQIVRQFDNTGSAVLAANTTKTIIQNPKVTSMSKIMLAPRDANAAQRMNATWVDQVSNGSFTVNHDSITAARKIDYVIFCIG</sequence>
<evidence type="ECO:0000313" key="2">
    <source>
        <dbReference type="Proteomes" id="UP000216345"/>
    </source>
</evidence>
<keyword evidence="2" id="KW-1185">Reference proteome</keyword>
<evidence type="ECO:0000313" key="1">
    <source>
        <dbReference type="EMBL" id="OYR11173.1"/>
    </source>
</evidence>
<protein>
    <submittedName>
        <fullName evidence="1">Uncharacterized protein</fullName>
    </submittedName>
</protein>
<dbReference type="Proteomes" id="UP000216345">
    <property type="component" value="Unassembled WGS sequence"/>
</dbReference>
<accession>A0A256F8S3</accession>
<reference evidence="1 2" key="1">
    <citation type="submission" date="2017-07" db="EMBL/GenBank/DDBJ databases">
        <title>Phylogenetic study on the rhizospheric bacterium Ochrobactrum sp. A44.</title>
        <authorList>
            <person name="Krzyzanowska D.M."/>
            <person name="Ossowicki A."/>
            <person name="Rajewska M."/>
            <person name="Maciag T."/>
            <person name="Kaczynski Z."/>
            <person name="Czerwicka M."/>
            <person name="Jafra S."/>
        </authorList>
    </citation>
    <scope>NUCLEOTIDE SEQUENCE [LARGE SCALE GENOMIC DNA]</scope>
    <source>
        <strain evidence="1 2">PR17</strain>
    </source>
</reference>
<dbReference type="AlphaFoldDB" id="A0A256F8S3"/>